<dbReference type="Proteomes" id="UP001412239">
    <property type="component" value="Unassembled WGS sequence"/>
</dbReference>
<evidence type="ECO:0000313" key="3">
    <source>
        <dbReference type="Proteomes" id="UP001412239"/>
    </source>
</evidence>
<evidence type="ECO:0008006" key="4">
    <source>
        <dbReference type="Google" id="ProtNLM"/>
    </source>
</evidence>
<name>A0A292PKE7_9PEZI</name>
<dbReference type="AlphaFoldDB" id="A0A292PKE7"/>
<proteinExistence type="predicted"/>
<protein>
    <recommendedName>
        <fullName evidence="4">F-box domain-containing protein</fullName>
    </recommendedName>
</protein>
<gene>
    <name evidence="2" type="ORF">GSTUAT00008946001</name>
</gene>
<sequence>MFGSSPADAFEQKAQKLRRAVERARAQFSQKTRPQSVNRTSVALTGSYFDYLPVELIIDICCQTDWRDVTRLRLVSRAFKEFVDANESTIAVRWMVPGSYLALLSQLFYPPKSRVGDGVRRPTIQYFCGLEKRHITCSQLAYYLCDKAVAPMYGTRFTINWKDREEAKLKKDQAIRTVLHFLTYSRLRLEANKAAMAAENSDELLTLNDLNSAYLGIQSNILTTFDNQTLISTHHALHFLVNSIRLSMSPEPPHKQNDELVAIILRCPIPLNRCVEFFAADCPGAPRGLRKQFMQDMEGERADAEIRFGGGTAPRRSSSGHSREASRRKWSPRVSEVWFEAARIALAERGLQEHKPDGVYFFPECSQELLIGCPGCKLK</sequence>
<keyword evidence="3" id="KW-1185">Reference proteome</keyword>
<organism evidence="2 3">
    <name type="scientific">Tuber aestivum</name>
    <name type="common">summer truffle</name>
    <dbReference type="NCBI Taxonomy" id="59557"/>
    <lineage>
        <taxon>Eukaryota</taxon>
        <taxon>Fungi</taxon>
        <taxon>Dikarya</taxon>
        <taxon>Ascomycota</taxon>
        <taxon>Pezizomycotina</taxon>
        <taxon>Pezizomycetes</taxon>
        <taxon>Pezizales</taxon>
        <taxon>Tuberaceae</taxon>
        <taxon>Tuber</taxon>
    </lineage>
</organism>
<dbReference type="InterPro" id="IPR036047">
    <property type="entry name" value="F-box-like_dom_sf"/>
</dbReference>
<dbReference type="SUPFAM" id="SSF81383">
    <property type="entry name" value="F-box domain"/>
    <property type="match status" value="1"/>
</dbReference>
<accession>A0A292PKE7</accession>
<dbReference type="EMBL" id="LN891272">
    <property type="protein sequence ID" value="CUS06970.1"/>
    <property type="molecule type" value="Genomic_DNA"/>
</dbReference>
<evidence type="ECO:0000313" key="2">
    <source>
        <dbReference type="EMBL" id="CUS06970.1"/>
    </source>
</evidence>
<feature type="region of interest" description="Disordered" evidence="1">
    <location>
        <begin position="305"/>
        <end position="327"/>
    </location>
</feature>
<dbReference type="CDD" id="cd09917">
    <property type="entry name" value="F-box_SF"/>
    <property type="match status" value="1"/>
</dbReference>
<evidence type="ECO:0000256" key="1">
    <source>
        <dbReference type="SAM" id="MobiDB-lite"/>
    </source>
</evidence>
<reference evidence="2" key="1">
    <citation type="submission" date="2015-10" db="EMBL/GenBank/DDBJ databases">
        <authorList>
            <person name="Regsiter A."/>
            <person name="william w."/>
        </authorList>
    </citation>
    <scope>NUCLEOTIDE SEQUENCE</scope>
    <source>
        <strain evidence="2">Montdore</strain>
    </source>
</reference>